<proteinExistence type="predicted"/>
<dbReference type="EMBL" id="PQFF01000206">
    <property type="protein sequence ID" value="RHZ74570.1"/>
    <property type="molecule type" value="Genomic_DNA"/>
</dbReference>
<dbReference type="Proteomes" id="UP000266861">
    <property type="component" value="Unassembled WGS sequence"/>
</dbReference>
<accession>A0A397IPE5</accession>
<reference evidence="1 2" key="1">
    <citation type="submission" date="2018-08" db="EMBL/GenBank/DDBJ databases">
        <title>Genome and evolution of the arbuscular mycorrhizal fungus Diversispora epigaea (formerly Glomus versiforme) and its bacterial endosymbionts.</title>
        <authorList>
            <person name="Sun X."/>
            <person name="Fei Z."/>
            <person name="Harrison M."/>
        </authorList>
    </citation>
    <scope>NUCLEOTIDE SEQUENCE [LARGE SCALE GENOMIC DNA]</scope>
    <source>
        <strain evidence="1 2">IT104</strain>
    </source>
</reference>
<dbReference type="OrthoDB" id="2406492at2759"/>
<keyword evidence="2" id="KW-1185">Reference proteome</keyword>
<sequence>MEWEYYRGTVVVLKGLKNSSYNISKYLKDRIKLDLLSSIALNLTLIRDIDLVRCVCRLDDYSMSDNNNKNNIFLSKYYKEIFIVLAELNEIATEQQPFADQVHDIYLMIDICNVAIPKVPDIMLN</sequence>
<evidence type="ECO:0000313" key="2">
    <source>
        <dbReference type="Proteomes" id="UP000266861"/>
    </source>
</evidence>
<gene>
    <name evidence="1" type="ORF">Glove_221g59</name>
</gene>
<protein>
    <submittedName>
        <fullName evidence="1">Uncharacterized protein</fullName>
    </submittedName>
</protein>
<evidence type="ECO:0000313" key="1">
    <source>
        <dbReference type="EMBL" id="RHZ74570.1"/>
    </source>
</evidence>
<comment type="caution">
    <text evidence="1">The sequence shown here is derived from an EMBL/GenBank/DDBJ whole genome shotgun (WGS) entry which is preliminary data.</text>
</comment>
<organism evidence="1 2">
    <name type="scientific">Diversispora epigaea</name>
    <dbReference type="NCBI Taxonomy" id="1348612"/>
    <lineage>
        <taxon>Eukaryota</taxon>
        <taxon>Fungi</taxon>
        <taxon>Fungi incertae sedis</taxon>
        <taxon>Mucoromycota</taxon>
        <taxon>Glomeromycotina</taxon>
        <taxon>Glomeromycetes</taxon>
        <taxon>Diversisporales</taxon>
        <taxon>Diversisporaceae</taxon>
        <taxon>Diversispora</taxon>
    </lineage>
</organism>
<dbReference type="AlphaFoldDB" id="A0A397IPE5"/>
<name>A0A397IPE5_9GLOM</name>